<feature type="binding site" evidence="5">
    <location>
        <begin position="72"/>
        <end position="76"/>
    </location>
    <ligand>
        <name>ATP</name>
        <dbReference type="ChEBI" id="CHEBI:30616"/>
    </ligand>
</feature>
<dbReference type="Gene3D" id="1.10.8.60">
    <property type="match status" value="1"/>
</dbReference>
<dbReference type="FunFam" id="3.40.50.300:FF:000930">
    <property type="entry name" value="ORC1-type DNA replication protein"/>
    <property type="match status" value="1"/>
</dbReference>
<dbReference type="InterPro" id="IPR014277">
    <property type="entry name" value="Orc1/Cdc6_arc"/>
</dbReference>
<sequence>MLTADLDDILDDVFERVTSSRIFKNRDVLLPDYLPNKLPHREEQIRKVASVLAQALKGYKPNNLFIYGLTGTGKTAVVKLVVKKLSEKAVEKGVKLKITFINTKRDDTPYRVLARMLEDIGIRVPPTGVATAELYSRFKKFLDKKGTLMILVLDEIDYHVKKYGDDLLYKLTRINEELQRSKVSLVGITNDVNFTSWLDPRVKSSLGEEELVFPPYTAEQLRDILKDRAEMAFVEGVLGEGVIELCAALAARENGDARKALDLLRISGEIAERSGSSKVTVEHVRRAWEQMEKDRVVEIVKSLPLHSKLILYSILLLTKGGKTTYTGEVYRKYKELTAELGIETLTLRRVGDLISELDMLGLISTEVVSRGRRGLTRVISLESDPEAIRKGLLVDPTVAEVAG</sequence>
<dbReference type="SUPFAM" id="SSF46785">
    <property type="entry name" value="Winged helix' DNA-binding domain"/>
    <property type="match status" value="1"/>
</dbReference>
<keyword evidence="3 5" id="KW-0547">Nucleotide-binding</keyword>
<feature type="domain" description="Cdc6 C-terminal" evidence="7">
    <location>
        <begin position="311"/>
        <end position="392"/>
    </location>
</feature>
<dbReference type="NCBIfam" id="NF001625">
    <property type="entry name" value="PRK00411.1-3"/>
    <property type="match status" value="1"/>
</dbReference>
<dbReference type="CDD" id="cd00009">
    <property type="entry name" value="AAA"/>
    <property type="match status" value="1"/>
</dbReference>
<gene>
    <name evidence="8" type="ordered locus">Igni_0250</name>
</gene>
<dbReference type="PhylomeDB" id="A8A932"/>
<feature type="binding site" evidence="5">
    <location>
        <position position="228"/>
    </location>
    <ligand>
        <name>ATP</name>
        <dbReference type="ChEBI" id="CHEBI:30616"/>
    </ligand>
</feature>
<dbReference type="eggNOG" id="arCOG00467">
    <property type="taxonomic scope" value="Archaea"/>
</dbReference>
<dbReference type="InterPro" id="IPR003593">
    <property type="entry name" value="AAA+_ATPase"/>
</dbReference>
<accession>A8A932</accession>
<proteinExistence type="inferred from homology"/>
<dbReference type="HAMAP" id="MF_01407">
    <property type="entry name" value="ORC1_type_DNA_replic_protein"/>
    <property type="match status" value="1"/>
</dbReference>
<dbReference type="InterPro" id="IPR015163">
    <property type="entry name" value="Cdc6_C"/>
</dbReference>
<keyword evidence="4 5" id="KW-0067">ATP-binding</keyword>
<comment type="similarity">
    <text evidence="1 5">Belongs to the CDC6/cdc18 family.</text>
</comment>
<evidence type="ECO:0000259" key="7">
    <source>
        <dbReference type="SMART" id="SM01074"/>
    </source>
</evidence>
<dbReference type="EMBL" id="CP000816">
    <property type="protein sequence ID" value="ABU81434.1"/>
    <property type="molecule type" value="Genomic_DNA"/>
</dbReference>
<dbReference type="SUPFAM" id="SSF52540">
    <property type="entry name" value="P-loop containing nucleoside triphosphate hydrolases"/>
    <property type="match status" value="1"/>
</dbReference>
<dbReference type="InterPro" id="IPR036388">
    <property type="entry name" value="WH-like_DNA-bd_sf"/>
</dbReference>
<dbReference type="Proteomes" id="UP000000262">
    <property type="component" value="Chromosome"/>
</dbReference>
<keyword evidence="2 5" id="KW-0235">DNA replication</keyword>
<feature type="binding site" evidence="5">
    <location>
        <position position="216"/>
    </location>
    <ligand>
        <name>ATP</name>
        <dbReference type="ChEBI" id="CHEBI:30616"/>
    </ligand>
</feature>
<dbReference type="InterPro" id="IPR041664">
    <property type="entry name" value="AAA_16"/>
</dbReference>
<dbReference type="PANTHER" id="PTHR10763:SF26">
    <property type="entry name" value="CELL DIVISION CONTROL PROTEIN 6 HOMOLOG"/>
    <property type="match status" value="1"/>
</dbReference>
<dbReference type="Pfam" id="PF13191">
    <property type="entry name" value="AAA_16"/>
    <property type="match status" value="1"/>
</dbReference>
<dbReference type="InterPro" id="IPR027417">
    <property type="entry name" value="P-loop_NTPase"/>
</dbReference>
<feature type="domain" description="AAA+ ATPase" evidence="6">
    <location>
        <begin position="60"/>
        <end position="208"/>
    </location>
</feature>
<dbReference type="AlphaFoldDB" id="A8A932"/>
<evidence type="ECO:0000256" key="3">
    <source>
        <dbReference type="ARBA" id="ARBA00022741"/>
    </source>
</evidence>
<organism evidence="8 9">
    <name type="scientific">Ignicoccus hospitalis (strain KIN4/I / DSM 18386 / JCM 14125)</name>
    <dbReference type="NCBI Taxonomy" id="453591"/>
    <lineage>
        <taxon>Archaea</taxon>
        <taxon>Thermoproteota</taxon>
        <taxon>Thermoprotei</taxon>
        <taxon>Desulfurococcales</taxon>
        <taxon>Desulfurococcaceae</taxon>
        <taxon>Ignicoccus</taxon>
    </lineage>
</organism>
<dbReference type="CDD" id="cd08768">
    <property type="entry name" value="Cdc6_C"/>
    <property type="match status" value="1"/>
</dbReference>
<evidence type="ECO:0000313" key="9">
    <source>
        <dbReference type="Proteomes" id="UP000000262"/>
    </source>
</evidence>
<dbReference type="Gene3D" id="3.40.50.300">
    <property type="entry name" value="P-loop containing nucleotide triphosphate hydrolases"/>
    <property type="match status" value="1"/>
</dbReference>
<evidence type="ECO:0000256" key="4">
    <source>
        <dbReference type="ARBA" id="ARBA00022840"/>
    </source>
</evidence>
<evidence type="ECO:0000313" key="8">
    <source>
        <dbReference type="EMBL" id="ABU81434.1"/>
    </source>
</evidence>
<dbReference type="RefSeq" id="WP_011998286.1">
    <property type="nucleotide sequence ID" value="NC_009776.1"/>
</dbReference>
<protein>
    <recommendedName>
        <fullName evidence="5">ORC1-type DNA replication protein</fullName>
    </recommendedName>
</protein>
<dbReference type="GeneID" id="5561949"/>
<dbReference type="GO" id="GO:0005524">
    <property type="term" value="F:ATP binding"/>
    <property type="evidence" value="ECO:0007669"/>
    <property type="project" value="UniProtKB-UniRule"/>
</dbReference>
<dbReference type="HOGENOM" id="CLU_025112_3_1_2"/>
<comment type="function">
    <text evidence="5">Involved in regulation of DNA replication.</text>
</comment>
<dbReference type="Gene3D" id="1.10.10.10">
    <property type="entry name" value="Winged helix-like DNA-binding domain superfamily/Winged helix DNA-binding domain"/>
    <property type="match status" value="1"/>
</dbReference>
<evidence type="ECO:0000256" key="5">
    <source>
        <dbReference type="HAMAP-Rule" id="MF_01407"/>
    </source>
</evidence>
<dbReference type="SMART" id="SM01074">
    <property type="entry name" value="Cdc6_C"/>
    <property type="match status" value="1"/>
</dbReference>
<dbReference type="FunFam" id="1.10.8.60:FF:000073">
    <property type="entry name" value="ORC1-type DNA replication protein"/>
    <property type="match status" value="1"/>
</dbReference>
<dbReference type="InterPro" id="IPR036390">
    <property type="entry name" value="WH_DNA-bd_sf"/>
</dbReference>
<dbReference type="InterPro" id="IPR050311">
    <property type="entry name" value="ORC1/CDC6"/>
</dbReference>
<dbReference type="InterPro" id="IPR055237">
    <property type="entry name" value="Cdc6_lid"/>
</dbReference>
<dbReference type="Pfam" id="PF22703">
    <property type="entry name" value="Cdc6_lid"/>
    <property type="match status" value="1"/>
</dbReference>
<evidence type="ECO:0000256" key="1">
    <source>
        <dbReference type="ARBA" id="ARBA00006184"/>
    </source>
</evidence>
<dbReference type="SMART" id="SM00382">
    <property type="entry name" value="AAA"/>
    <property type="match status" value="1"/>
</dbReference>
<evidence type="ECO:0000259" key="6">
    <source>
        <dbReference type="SMART" id="SM00382"/>
    </source>
</evidence>
<dbReference type="NCBIfam" id="TIGR02928">
    <property type="entry name" value="orc1/cdc6 family replication initiation protein"/>
    <property type="match status" value="1"/>
</dbReference>
<reference evidence="8 9" key="1">
    <citation type="journal article" date="2008" name="Genome Biol.">
        <title>A genomic analysis of the archaeal system Ignicoccus hospitalis-Nanoarchaeum equitans.</title>
        <authorList>
            <person name="Podar M."/>
            <person name="Anderson I."/>
            <person name="Makarova K.S."/>
            <person name="Elkins J.G."/>
            <person name="Ivanova N."/>
            <person name="Wall M.A."/>
            <person name="Lykidis A."/>
            <person name="Mavromatis K."/>
            <person name="Sun H."/>
            <person name="Hudson M.E."/>
            <person name="Chen W."/>
            <person name="Deciu C."/>
            <person name="Hutchison D."/>
            <person name="Eads J.R."/>
            <person name="Anderson A."/>
            <person name="Fernandes F."/>
            <person name="Szeto E."/>
            <person name="Lapidus A."/>
            <person name="Kyrpides N.C."/>
            <person name="Saier M.H.Jr."/>
            <person name="Richardson P.M."/>
            <person name="Rachel R."/>
            <person name="Huber H."/>
            <person name="Eisen J.A."/>
            <person name="Koonin E.V."/>
            <person name="Keller M."/>
            <person name="Stetter K.O."/>
        </authorList>
    </citation>
    <scope>NUCLEOTIDE SEQUENCE [LARGE SCALE GENOMIC DNA]</scope>
    <source>
        <strain evidence="9">KIN4/I / DSM 18386 / JCM 14125</strain>
    </source>
</reference>
<evidence type="ECO:0000256" key="2">
    <source>
        <dbReference type="ARBA" id="ARBA00022705"/>
    </source>
</evidence>
<dbReference type="KEGG" id="iho:Igni_0250"/>
<dbReference type="CDD" id="cd18139">
    <property type="entry name" value="HLD_clamp_RarA"/>
    <property type="match status" value="1"/>
</dbReference>
<dbReference type="STRING" id="453591.Igni_0250"/>
<name>A8A932_IGNH4</name>
<dbReference type="Pfam" id="PF09079">
    <property type="entry name" value="WHD_Cdc6"/>
    <property type="match status" value="1"/>
</dbReference>
<dbReference type="PANTHER" id="PTHR10763">
    <property type="entry name" value="CELL DIVISION CONTROL PROTEIN 6-RELATED"/>
    <property type="match status" value="1"/>
</dbReference>
<dbReference type="GO" id="GO:0006260">
    <property type="term" value="P:DNA replication"/>
    <property type="evidence" value="ECO:0007669"/>
    <property type="project" value="UniProtKB-UniRule"/>
</dbReference>
<keyword evidence="9" id="KW-1185">Reference proteome</keyword>